<evidence type="ECO:0000256" key="1">
    <source>
        <dbReference type="ARBA" id="ARBA00004141"/>
    </source>
</evidence>
<feature type="transmembrane region" description="Helical" evidence="8">
    <location>
        <begin position="270"/>
        <end position="297"/>
    </location>
</feature>
<dbReference type="Pfam" id="PF03845">
    <property type="entry name" value="Spore_permease"/>
    <property type="match status" value="1"/>
</dbReference>
<feature type="transmembrane region" description="Helical" evidence="8">
    <location>
        <begin position="78"/>
        <end position="95"/>
    </location>
</feature>
<organism evidence="9 10">
    <name type="scientific">Metabacillus rhizolycopersici</name>
    <dbReference type="NCBI Taxonomy" id="2875709"/>
    <lineage>
        <taxon>Bacteria</taxon>
        <taxon>Bacillati</taxon>
        <taxon>Bacillota</taxon>
        <taxon>Bacilli</taxon>
        <taxon>Bacillales</taxon>
        <taxon>Bacillaceae</taxon>
        <taxon>Metabacillus</taxon>
    </lineage>
</organism>
<evidence type="ECO:0000256" key="5">
    <source>
        <dbReference type="ARBA" id="ARBA00022692"/>
    </source>
</evidence>
<dbReference type="PANTHER" id="PTHR34975:SF2">
    <property type="entry name" value="SPORE GERMINATION PROTEIN A2"/>
    <property type="match status" value="1"/>
</dbReference>
<dbReference type="PANTHER" id="PTHR34975">
    <property type="entry name" value="SPORE GERMINATION PROTEIN A2"/>
    <property type="match status" value="1"/>
</dbReference>
<comment type="similarity">
    <text evidence="2">Belongs to the amino acid-polyamine-organocation (APC) superfamily. Spore germination protein (SGP) (TC 2.A.3.9) family.</text>
</comment>
<dbReference type="Proteomes" id="UP001165287">
    <property type="component" value="Unassembled WGS sequence"/>
</dbReference>
<evidence type="ECO:0000256" key="6">
    <source>
        <dbReference type="ARBA" id="ARBA00022989"/>
    </source>
</evidence>
<accession>A0ABS7UYW5</accession>
<keyword evidence="5 8" id="KW-0812">Transmembrane</keyword>
<evidence type="ECO:0000256" key="3">
    <source>
        <dbReference type="ARBA" id="ARBA00022448"/>
    </source>
</evidence>
<proteinExistence type="inferred from homology"/>
<keyword evidence="6 8" id="KW-1133">Transmembrane helix</keyword>
<keyword evidence="7 8" id="KW-0472">Membrane</keyword>
<evidence type="ECO:0000256" key="7">
    <source>
        <dbReference type="ARBA" id="ARBA00023136"/>
    </source>
</evidence>
<evidence type="ECO:0000256" key="4">
    <source>
        <dbReference type="ARBA" id="ARBA00022544"/>
    </source>
</evidence>
<evidence type="ECO:0000313" key="10">
    <source>
        <dbReference type="Proteomes" id="UP001165287"/>
    </source>
</evidence>
<sequence length="364" mass="40965">MENVKISSYQVFTLIYIFVLGTTIIFPIGADAKQAAWISILLGLLGGLPLLIMYYYLNKQYPNLVLTEYCIKILGKHIGTIVGIIYILFFLYGAARDVRDAMELVPLFLDGTPVWAIGTVLMLPVLFGIFLGIEVIGRTGEILFLYILLTGIIMVIFVFFSDVVKLENIRPVLEPGWGTIIRTTRNETWMAPFGEIICFTMIFAYLNKSKSQLKVGLAGVICGGVVLVFTQFLTIAVLGEEIRNSSIAPLLAMVQKVNIGHFIQRLDSLFMIWLIVNAYFKITIFMYAAVIGGATIFKVSKNRLIILFGLITLFTSIFFAGSYKAHMNQSDIVLKNVYPIFSLYIPFLLCIVYFVRQRLNKMGK</sequence>
<keyword evidence="4" id="KW-0309">Germination</keyword>
<dbReference type="InterPro" id="IPR004761">
    <property type="entry name" value="Spore_GerAB"/>
</dbReference>
<gene>
    <name evidence="9" type="ORF">K9V48_24030</name>
</gene>
<feature type="transmembrane region" description="Helical" evidence="8">
    <location>
        <begin position="12"/>
        <end position="30"/>
    </location>
</feature>
<feature type="transmembrane region" description="Helical" evidence="8">
    <location>
        <begin position="143"/>
        <end position="161"/>
    </location>
</feature>
<reference evidence="9" key="1">
    <citation type="submission" date="2024-05" db="EMBL/GenBank/DDBJ databases">
        <title>Metabacillus sp. nov., isolated from the rhizosphere soil of tomato plants.</title>
        <authorList>
            <person name="Ma R."/>
        </authorList>
    </citation>
    <scope>NUCLEOTIDE SEQUENCE</scope>
    <source>
        <strain evidence="9">DBTR6</strain>
    </source>
</reference>
<protein>
    <submittedName>
        <fullName evidence="9">Spore germination protein</fullName>
    </submittedName>
</protein>
<feature type="transmembrane region" description="Helical" evidence="8">
    <location>
        <begin position="337"/>
        <end position="355"/>
    </location>
</feature>
<dbReference type="NCBIfam" id="TIGR00912">
    <property type="entry name" value="2A0309"/>
    <property type="match status" value="1"/>
</dbReference>
<dbReference type="EMBL" id="JAIQUM010000092">
    <property type="protein sequence ID" value="MBZ5753209.1"/>
    <property type="molecule type" value="Genomic_DNA"/>
</dbReference>
<dbReference type="RefSeq" id="WP_224141640.1">
    <property type="nucleotide sequence ID" value="NZ_JAIQUM010000092.1"/>
</dbReference>
<feature type="transmembrane region" description="Helical" evidence="8">
    <location>
        <begin position="189"/>
        <end position="206"/>
    </location>
</feature>
<evidence type="ECO:0000256" key="2">
    <source>
        <dbReference type="ARBA" id="ARBA00007998"/>
    </source>
</evidence>
<feature type="transmembrane region" description="Helical" evidence="8">
    <location>
        <begin position="115"/>
        <end position="136"/>
    </location>
</feature>
<feature type="transmembrane region" description="Helical" evidence="8">
    <location>
        <begin position="36"/>
        <end position="57"/>
    </location>
</feature>
<comment type="subcellular location">
    <subcellularLocation>
        <location evidence="1">Membrane</location>
        <topology evidence="1">Multi-pass membrane protein</topology>
    </subcellularLocation>
</comment>
<feature type="transmembrane region" description="Helical" evidence="8">
    <location>
        <begin position="304"/>
        <end position="325"/>
    </location>
</feature>
<keyword evidence="10" id="KW-1185">Reference proteome</keyword>
<keyword evidence="3" id="KW-0813">Transport</keyword>
<feature type="transmembrane region" description="Helical" evidence="8">
    <location>
        <begin position="218"/>
        <end position="239"/>
    </location>
</feature>
<name>A0ABS7UYW5_9BACI</name>
<comment type="caution">
    <text evidence="9">The sequence shown here is derived from an EMBL/GenBank/DDBJ whole genome shotgun (WGS) entry which is preliminary data.</text>
</comment>
<evidence type="ECO:0000256" key="8">
    <source>
        <dbReference type="SAM" id="Phobius"/>
    </source>
</evidence>
<evidence type="ECO:0000313" key="9">
    <source>
        <dbReference type="EMBL" id="MBZ5753209.1"/>
    </source>
</evidence>